<evidence type="ECO:0000256" key="15">
    <source>
        <dbReference type="ARBA" id="ARBA00048914"/>
    </source>
</evidence>
<dbReference type="SUPFAM" id="SSF56194">
    <property type="entry name" value="Uridine diphospho-N-Acetylenolpyruvylglucosamine reductase, MurB, C-terminal domain"/>
    <property type="match status" value="1"/>
</dbReference>
<dbReference type="PROSITE" id="PS51387">
    <property type="entry name" value="FAD_PCMH"/>
    <property type="match status" value="1"/>
</dbReference>
<evidence type="ECO:0000256" key="3">
    <source>
        <dbReference type="ARBA" id="ARBA00004496"/>
    </source>
</evidence>
<evidence type="ECO:0000313" key="19">
    <source>
        <dbReference type="EMBL" id="TGH21552.1"/>
    </source>
</evidence>
<dbReference type="HAMAP" id="MF_00037">
    <property type="entry name" value="MurB"/>
    <property type="match status" value="1"/>
</dbReference>
<evidence type="ECO:0000256" key="12">
    <source>
        <dbReference type="ARBA" id="ARBA00023002"/>
    </source>
</evidence>
<comment type="caution">
    <text evidence="19">The sequence shown here is derived from an EMBL/GenBank/DDBJ whole genome shotgun (WGS) entry which is preliminary data.</text>
</comment>
<keyword evidence="7 16" id="KW-0285">Flavoprotein</keyword>
<keyword evidence="6 16" id="KW-0132">Cell division</keyword>
<comment type="cofactor">
    <cofactor evidence="1 16">
        <name>FAD</name>
        <dbReference type="ChEBI" id="CHEBI:57692"/>
    </cofactor>
</comment>
<sequence>MRPECPWRPFGPLGEPRCRHGLARYTSWNVGGPAEFFAEPRTLAELQHWLAWAGPEGLSLHSIGAGSNLLISDEGLAGLTLCLRSLRQAPRIDRPTGLVEVDAGEPLPSLAHLCARAGLAGLEWAVGIPGTVGGAVVMNAGAQGGSMAQRLVAAELLDPASGALLRWSLPQLDYAYRQSRLQLEESHGRPRIVLRAWLQLEPGHDPLAVQRRTNSNRSSRIRSQPYTLPSCGSVFRNPEPQKAGRLIEDLGLMGLSIGGAQVSTKHANFIVNTGGATAADIDALIRQVQARVLAERGISLRPEVKRLGPFSDSAAAERDNTAGGSRPSPGLRARPGP</sequence>
<evidence type="ECO:0000256" key="4">
    <source>
        <dbReference type="ARBA" id="ARBA00004752"/>
    </source>
</evidence>
<protein>
    <recommendedName>
        <fullName evidence="16">UDP-N-acetylenolpyruvoylglucosamine reductase</fullName>
        <ecNumber evidence="16">1.3.1.98</ecNumber>
    </recommendedName>
    <alternativeName>
        <fullName evidence="16">UDP-N-acetylmuramate dehydrogenase</fullName>
    </alternativeName>
</protein>
<evidence type="ECO:0000256" key="2">
    <source>
        <dbReference type="ARBA" id="ARBA00003921"/>
    </source>
</evidence>
<dbReference type="Gene3D" id="3.30.43.10">
    <property type="entry name" value="Uridine Diphospho-n-acetylenolpyruvylglucosamine Reductase, domain 2"/>
    <property type="match status" value="1"/>
</dbReference>
<dbReference type="InterPro" id="IPR006094">
    <property type="entry name" value="Oxid_FAD_bind_N"/>
</dbReference>
<dbReference type="EC" id="1.3.1.98" evidence="16"/>
<evidence type="ECO:0000256" key="1">
    <source>
        <dbReference type="ARBA" id="ARBA00001974"/>
    </source>
</evidence>
<evidence type="ECO:0000313" key="20">
    <source>
        <dbReference type="Proteomes" id="UP000315454"/>
    </source>
</evidence>
<keyword evidence="5 16" id="KW-0963">Cytoplasm</keyword>
<dbReference type="GO" id="GO:0071949">
    <property type="term" value="F:FAD binding"/>
    <property type="evidence" value="ECO:0007669"/>
    <property type="project" value="InterPro"/>
</dbReference>
<dbReference type="InterPro" id="IPR003170">
    <property type="entry name" value="MurB"/>
</dbReference>
<comment type="subcellular location">
    <subcellularLocation>
        <location evidence="3 16">Cytoplasm</location>
    </subcellularLocation>
</comment>
<dbReference type="GO" id="GO:0008762">
    <property type="term" value="F:UDP-N-acetylmuramate dehydrogenase activity"/>
    <property type="evidence" value="ECO:0007669"/>
    <property type="project" value="UniProtKB-UniRule"/>
</dbReference>
<dbReference type="Pfam" id="PF01565">
    <property type="entry name" value="FAD_binding_4"/>
    <property type="match status" value="1"/>
</dbReference>
<keyword evidence="14 16" id="KW-0961">Cell wall biogenesis/degradation</keyword>
<dbReference type="GO" id="GO:0071555">
    <property type="term" value="P:cell wall organization"/>
    <property type="evidence" value="ECO:0007669"/>
    <property type="project" value="UniProtKB-KW"/>
</dbReference>
<dbReference type="Proteomes" id="UP000315454">
    <property type="component" value="Unassembled WGS sequence"/>
</dbReference>
<keyword evidence="8 16" id="KW-0274">FAD</keyword>
<dbReference type="InterPro" id="IPR016166">
    <property type="entry name" value="FAD-bd_PCMH"/>
</dbReference>
<evidence type="ECO:0000256" key="17">
    <source>
        <dbReference type="SAM" id="MobiDB-lite"/>
    </source>
</evidence>
<dbReference type="SUPFAM" id="SSF56176">
    <property type="entry name" value="FAD-binding/transporter-associated domain-like"/>
    <property type="match status" value="1"/>
</dbReference>
<evidence type="ECO:0000256" key="16">
    <source>
        <dbReference type="HAMAP-Rule" id="MF_00037"/>
    </source>
</evidence>
<dbReference type="GO" id="GO:0009252">
    <property type="term" value="P:peptidoglycan biosynthetic process"/>
    <property type="evidence" value="ECO:0007669"/>
    <property type="project" value="UniProtKB-UniRule"/>
</dbReference>
<dbReference type="EMBL" id="SRMN01000072">
    <property type="protein sequence ID" value="TGH21552.1"/>
    <property type="molecule type" value="Genomic_DNA"/>
</dbReference>
<dbReference type="GO" id="GO:0051301">
    <property type="term" value="P:cell division"/>
    <property type="evidence" value="ECO:0007669"/>
    <property type="project" value="UniProtKB-KW"/>
</dbReference>
<name>A0A524RTA8_9CHRO</name>
<feature type="active site" description="Proton donor" evidence="16">
    <location>
        <position position="233"/>
    </location>
</feature>
<evidence type="ECO:0000256" key="10">
    <source>
        <dbReference type="ARBA" id="ARBA00022960"/>
    </source>
</evidence>
<evidence type="ECO:0000256" key="8">
    <source>
        <dbReference type="ARBA" id="ARBA00022827"/>
    </source>
</evidence>
<dbReference type="GO" id="GO:0005829">
    <property type="term" value="C:cytosol"/>
    <property type="evidence" value="ECO:0007669"/>
    <property type="project" value="TreeGrafter"/>
</dbReference>
<dbReference type="InterPro" id="IPR016169">
    <property type="entry name" value="FAD-bd_PCMH_sub2"/>
</dbReference>
<dbReference type="InterPro" id="IPR016167">
    <property type="entry name" value="FAD-bd_PCMH_sub1"/>
</dbReference>
<dbReference type="InterPro" id="IPR036635">
    <property type="entry name" value="MurB_C_sf"/>
</dbReference>
<dbReference type="PANTHER" id="PTHR21071">
    <property type="entry name" value="UDP-N-ACETYLENOLPYRUVOYLGLUCOSAMINE REDUCTASE"/>
    <property type="match status" value="1"/>
</dbReference>
<comment type="catalytic activity">
    <reaction evidence="15 16">
        <text>UDP-N-acetyl-alpha-D-muramate + NADP(+) = UDP-N-acetyl-3-O-(1-carboxyvinyl)-alpha-D-glucosamine + NADPH + H(+)</text>
        <dbReference type="Rhea" id="RHEA:12248"/>
        <dbReference type="ChEBI" id="CHEBI:15378"/>
        <dbReference type="ChEBI" id="CHEBI:57783"/>
        <dbReference type="ChEBI" id="CHEBI:58349"/>
        <dbReference type="ChEBI" id="CHEBI:68483"/>
        <dbReference type="ChEBI" id="CHEBI:70757"/>
        <dbReference type="EC" id="1.3.1.98"/>
    </reaction>
</comment>
<evidence type="ECO:0000256" key="14">
    <source>
        <dbReference type="ARBA" id="ARBA00023316"/>
    </source>
</evidence>
<comment type="function">
    <text evidence="2 16">Cell wall formation.</text>
</comment>
<dbReference type="InterPro" id="IPR036318">
    <property type="entry name" value="FAD-bd_PCMH-like_sf"/>
</dbReference>
<keyword evidence="10 16" id="KW-0133">Cell shape</keyword>
<keyword evidence="11 16" id="KW-0573">Peptidoglycan synthesis</keyword>
<evidence type="ECO:0000259" key="18">
    <source>
        <dbReference type="PROSITE" id="PS51387"/>
    </source>
</evidence>
<feature type="domain" description="FAD-binding PCMH-type" evidence="18">
    <location>
        <begin position="29"/>
        <end position="203"/>
    </location>
</feature>
<reference evidence="19 20" key="1">
    <citation type="journal article" date="2019" name="mSystems">
        <title>Life at home and on the roam: Genomic adaptions reflect the dual lifestyle of an intracellular, facultative symbiont.</title>
        <authorList>
            <person name="Burgsdorf I."/>
        </authorList>
    </citation>
    <scope>NUCLEOTIDE SEQUENCE [LARGE SCALE GENOMIC DNA]</scope>
    <source>
        <strain evidence="19">277cI</strain>
    </source>
</reference>
<dbReference type="InterPro" id="IPR011601">
    <property type="entry name" value="MurB_C"/>
</dbReference>
<dbReference type="Gene3D" id="3.30.465.10">
    <property type="match status" value="1"/>
</dbReference>
<accession>A0A524RTA8</accession>
<dbReference type="PANTHER" id="PTHR21071:SF4">
    <property type="entry name" value="UDP-N-ACETYLENOLPYRUVOYLGLUCOSAMINE REDUCTASE"/>
    <property type="match status" value="1"/>
</dbReference>
<evidence type="ECO:0000256" key="7">
    <source>
        <dbReference type="ARBA" id="ARBA00022630"/>
    </source>
</evidence>
<dbReference type="NCBIfam" id="NF010480">
    <property type="entry name" value="PRK13905.1"/>
    <property type="match status" value="1"/>
</dbReference>
<comment type="similarity">
    <text evidence="16">Belongs to the MurB family.</text>
</comment>
<comment type="pathway">
    <text evidence="4 16">Cell wall biogenesis; peptidoglycan biosynthesis.</text>
</comment>
<evidence type="ECO:0000256" key="9">
    <source>
        <dbReference type="ARBA" id="ARBA00022857"/>
    </source>
</evidence>
<dbReference type="Gene3D" id="3.90.78.10">
    <property type="entry name" value="UDP-N-acetylenolpyruvoylglucosamine reductase, C-terminal domain"/>
    <property type="match status" value="1"/>
</dbReference>
<evidence type="ECO:0000256" key="6">
    <source>
        <dbReference type="ARBA" id="ARBA00022618"/>
    </source>
</evidence>
<evidence type="ECO:0000256" key="11">
    <source>
        <dbReference type="ARBA" id="ARBA00022984"/>
    </source>
</evidence>
<dbReference type="NCBIfam" id="TIGR00179">
    <property type="entry name" value="murB"/>
    <property type="match status" value="1"/>
</dbReference>
<feature type="active site" evidence="16">
    <location>
        <position position="177"/>
    </location>
</feature>
<proteinExistence type="inferred from homology"/>
<dbReference type="AlphaFoldDB" id="A0A524RTA8"/>
<evidence type="ECO:0000256" key="5">
    <source>
        <dbReference type="ARBA" id="ARBA00022490"/>
    </source>
</evidence>
<gene>
    <name evidence="16 19" type="primary">murB</name>
    <name evidence="19" type="ORF">ERJ68_05325</name>
</gene>
<feature type="active site" evidence="16">
    <location>
        <position position="303"/>
    </location>
</feature>
<feature type="region of interest" description="Disordered" evidence="17">
    <location>
        <begin position="307"/>
        <end position="337"/>
    </location>
</feature>
<keyword evidence="13 16" id="KW-0131">Cell cycle</keyword>
<evidence type="ECO:0000256" key="13">
    <source>
        <dbReference type="ARBA" id="ARBA00023306"/>
    </source>
</evidence>
<dbReference type="UniPathway" id="UPA00219"/>
<dbReference type="GO" id="GO:0008360">
    <property type="term" value="P:regulation of cell shape"/>
    <property type="evidence" value="ECO:0007669"/>
    <property type="project" value="UniProtKB-KW"/>
</dbReference>
<keyword evidence="9 16" id="KW-0521">NADP</keyword>
<dbReference type="Pfam" id="PF02873">
    <property type="entry name" value="MurB_C"/>
    <property type="match status" value="1"/>
</dbReference>
<organism evidence="19 20">
    <name type="scientific">Aphanocapsa feldmannii 277cI</name>
    <dbReference type="NCBI Taxonomy" id="2507554"/>
    <lineage>
        <taxon>Bacteria</taxon>
        <taxon>Bacillati</taxon>
        <taxon>Cyanobacteriota</taxon>
        <taxon>Cyanophyceae</taxon>
        <taxon>Oscillatoriophycideae</taxon>
        <taxon>Chroococcales</taxon>
        <taxon>Microcystaceae</taxon>
        <taxon>Aphanocapsa</taxon>
    </lineage>
</organism>
<keyword evidence="12 16" id="KW-0560">Oxidoreductase</keyword>